<dbReference type="Proteomes" id="UP001652627">
    <property type="component" value="Chromosome 4"/>
</dbReference>
<dbReference type="RefSeq" id="XP_067151709.1">
    <property type="nucleotide sequence ID" value="XM_067295608.1"/>
</dbReference>
<name>A0ABM4EG87_9AVES</name>
<gene>
    <name evidence="3" type="primary">SPATA7</name>
</gene>
<keyword evidence="2" id="KW-1185">Reference proteome</keyword>
<dbReference type="Pfam" id="PF15244">
    <property type="entry name" value="HSD3"/>
    <property type="match status" value="1"/>
</dbReference>
<evidence type="ECO:0000313" key="2">
    <source>
        <dbReference type="Proteomes" id="UP001652627"/>
    </source>
</evidence>
<feature type="compositionally biased region" description="Low complexity" evidence="1">
    <location>
        <begin position="73"/>
        <end position="88"/>
    </location>
</feature>
<reference evidence="3" key="1">
    <citation type="submission" date="2025-08" db="UniProtKB">
        <authorList>
            <consortium name="RefSeq"/>
        </authorList>
    </citation>
    <scope>IDENTIFICATION</scope>
    <source>
        <tissue evidence="3">Blood</tissue>
    </source>
</reference>
<feature type="compositionally biased region" description="Polar residues" evidence="1">
    <location>
        <begin position="415"/>
        <end position="424"/>
    </location>
</feature>
<feature type="region of interest" description="Disordered" evidence="1">
    <location>
        <begin position="400"/>
        <end position="424"/>
    </location>
</feature>
<dbReference type="PANTHER" id="PTHR14917:SF2">
    <property type="entry name" value="SPERMATOGENESIS-ASSOCIATED PROTEIN 7"/>
    <property type="match status" value="1"/>
</dbReference>
<accession>A0ABM4EG87</accession>
<organism evidence="2 3">
    <name type="scientific">Apteryx mantelli</name>
    <name type="common">North Island brown kiwi</name>
    <dbReference type="NCBI Taxonomy" id="2696672"/>
    <lineage>
        <taxon>Eukaryota</taxon>
        <taxon>Metazoa</taxon>
        <taxon>Chordata</taxon>
        <taxon>Craniata</taxon>
        <taxon>Vertebrata</taxon>
        <taxon>Euteleostomi</taxon>
        <taxon>Archelosauria</taxon>
        <taxon>Archosauria</taxon>
        <taxon>Dinosauria</taxon>
        <taxon>Saurischia</taxon>
        <taxon>Theropoda</taxon>
        <taxon>Coelurosauria</taxon>
        <taxon>Aves</taxon>
        <taxon>Palaeognathae</taxon>
        <taxon>Apterygiformes</taxon>
        <taxon>Apterygidae</taxon>
        <taxon>Apteryx</taxon>
    </lineage>
</organism>
<evidence type="ECO:0000313" key="3">
    <source>
        <dbReference type="RefSeq" id="XP_067151709.1"/>
    </source>
</evidence>
<sequence length="457" mass="51630">MNESKNASRSSSRESGRLLSFSLGKSSLEAEDNDRLFPCAQRAQYLPRALSPPDEHGLVCSSPVKYARKDSRNTSNASNSNSSVSTSSPLRKPSGVSCSCSTDSFVGIGHSQRRQETNSKVYSRDLLDSHSDFFTDSQKPFTPRTLISDAKSFLSQYRYYTPAQRKRKNRYKQQVDAETQTDVISFPSADKASERKVMTEHQKIAVKAEDKRQTVDKPERTSALQYSFPRSTPLYSEQPSARRKIQSEEEELLYLTFIEDVTNEILKLGLFSNRALEQLFECHVEENKHRLDENKMRHLLGVLKVDLGCSAGRSAEQIHANWEAFHSLDLETFDTMEQLKFTSKSRRQRKATENEEFFRAMDLLLTEPNKCKSPVCFENSKERQSTDDFSVDVAEMMNAGTDSHSSAKSEEGPETSPTFDATLNSITCDSDLETNKDLDDLEESFAEALQLSPGCPE</sequence>
<dbReference type="GeneID" id="106483068"/>
<feature type="region of interest" description="Disordered" evidence="1">
    <location>
        <begin position="68"/>
        <end position="95"/>
    </location>
</feature>
<protein>
    <submittedName>
        <fullName evidence="3">Spermatogenesis-associated protein 7 isoform X2</fullName>
    </submittedName>
</protein>
<dbReference type="InterPro" id="IPR029357">
    <property type="entry name" value="SPATA7"/>
</dbReference>
<dbReference type="PANTHER" id="PTHR14917">
    <property type="entry name" value="SPERMATOGENESIS-ASSOCIATED PROTEIN 7"/>
    <property type="match status" value="1"/>
</dbReference>
<evidence type="ECO:0000256" key="1">
    <source>
        <dbReference type="SAM" id="MobiDB-lite"/>
    </source>
</evidence>
<proteinExistence type="predicted"/>